<dbReference type="Proteomes" id="UP000298030">
    <property type="component" value="Unassembled WGS sequence"/>
</dbReference>
<evidence type="ECO:0008006" key="3">
    <source>
        <dbReference type="Google" id="ProtNLM"/>
    </source>
</evidence>
<name>A0A4Y7SWT6_COPMI</name>
<evidence type="ECO:0000313" key="2">
    <source>
        <dbReference type="Proteomes" id="UP000298030"/>
    </source>
</evidence>
<sequence length="459" mass="51163">MLAVRAVCRHLNTVSSGNPVWRQLFQRCLGVAVPRPFFLPKALKITSARDLEGALRKWRGGWEPVRPVQCSRRPVCWAKIHTREVLHNTSVITPGGRWIISGYTDGSVWYLDLGDDTTAPLELTPHLLIPSSFSDDFVAEHEIQIRLAPDFLSDESLGPSSTSHTLLQFNIAVVTGDPLQTHVGVWSVHVDTESGATSTLKLGGKVSSFVDVGDAYPQSACLYGRFLGYCLSLNDTTCVVIIDWAEADGKGHDDGILRWYVPLEAAKSMYLLPGDRLFTADDYDNASLYNWRTDCPSSTLPPSQQELDPVDPYWHRRLDRTLYFDGIVTPTILHGSVQVIIPSDEEVISVKIPLDPSASEDYTHILSIIKKPEYEIARQLRAFGHRQGVGLSADHVLTLIRYCSEDGVGGELLPTRVQSFECPDLTEMKNPPDCLLYDEFSQRVMLMDAELSYTLTVDT</sequence>
<dbReference type="EMBL" id="QPFP01000050">
    <property type="protein sequence ID" value="TEB26171.1"/>
    <property type="molecule type" value="Genomic_DNA"/>
</dbReference>
<reference evidence="1 2" key="1">
    <citation type="journal article" date="2019" name="Nat. Ecol. Evol.">
        <title>Megaphylogeny resolves global patterns of mushroom evolution.</title>
        <authorList>
            <person name="Varga T."/>
            <person name="Krizsan K."/>
            <person name="Foldi C."/>
            <person name="Dima B."/>
            <person name="Sanchez-Garcia M."/>
            <person name="Sanchez-Ramirez S."/>
            <person name="Szollosi G.J."/>
            <person name="Szarkandi J.G."/>
            <person name="Papp V."/>
            <person name="Albert L."/>
            <person name="Andreopoulos W."/>
            <person name="Angelini C."/>
            <person name="Antonin V."/>
            <person name="Barry K.W."/>
            <person name="Bougher N.L."/>
            <person name="Buchanan P."/>
            <person name="Buyck B."/>
            <person name="Bense V."/>
            <person name="Catcheside P."/>
            <person name="Chovatia M."/>
            <person name="Cooper J."/>
            <person name="Damon W."/>
            <person name="Desjardin D."/>
            <person name="Finy P."/>
            <person name="Geml J."/>
            <person name="Haridas S."/>
            <person name="Hughes K."/>
            <person name="Justo A."/>
            <person name="Karasinski D."/>
            <person name="Kautmanova I."/>
            <person name="Kiss B."/>
            <person name="Kocsube S."/>
            <person name="Kotiranta H."/>
            <person name="LaButti K.M."/>
            <person name="Lechner B.E."/>
            <person name="Liimatainen K."/>
            <person name="Lipzen A."/>
            <person name="Lukacs Z."/>
            <person name="Mihaltcheva S."/>
            <person name="Morgado L.N."/>
            <person name="Niskanen T."/>
            <person name="Noordeloos M.E."/>
            <person name="Ohm R.A."/>
            <person name="Ortiz-Santana B."/>
            <person name="Ovrebo C."/>
            <person name="Racz N."/>
            <person name="Riley R."/>
            <person name="Savchenko A."/>
            <person name="Shiryaev A."/>
            <person name="Soop K."/>
            <person name="Spirin V."/>
            <person name="Szebenyi C."/>
            <person name="Tomsovsky M."/>
            <person name="Tulloss R.E."/>
            <person name="Uehling J."/>
            <person name="Grigoriev I.V."/>
            <person name="Vagvolgyi C."/>
            <person name="Papp T."/>
            <person name="Martin F.M."/>
            <person name="Miettinen O."/>
            <person name="Hibbett D.S."/>
            <person name="Nagy L.G."/>
        </authorList>
    </citation>
    <scope>NUCLEOTIDE SEQUENCE [LARGE SCALE GENOMIC DNA]</scope>
    <source>
        <strain evidence="1 2">FP101781</strain>
    </source>
</reference>
<protein>
    <recommendedName>
        <fullName evidence="3">F-box domain-containing protein</fullName>
    </recommendedName>
</protein>
<evidence type="ECO:0000313" key="1">
    <source>
        <dbReference type="EMBL" id="TEB26171.1"/>
    </source>
</evidence>
<gene>
    <name evidence="1" type="ORF">FA13DRAFT_1737582</name>
</gene>
<accession>A0A4Y7SWT6</accession>
<dbReference type="AlphaFoldDB" id="A0A4Y7SWT6"/>
<comment type="caution">
    <text evidence="1">The sequence shown here is derived from an EMBL/GenBank/DDBJ whole genome shotgun (WGS) entry which is preliminary data.</text>
</comment>
<keyword evidence="2" id="KW-1185">Reference proteome</keyword>
<organism evidence="1 2">
    <name type="scientific">Coprinellus micaceus</name>
    <name type="common">Glistening ink-cap mushroom</name>
    <name type="synonym">Coprinus micaceus</name>
    <dbReference type="NCBI Taxonomy" id="71717"/>
    <lineage>
        <taxon>Eukaryota</taxon>
        <taxon>Fungi</taxon>
        <taxon>Dikarya</taxon>
        <taxon>Basidiomycota</taxon>
        <taxon>Agaricomycotina</taxon>
        <taxon>Agaricomycetes</taxon>
        <taxon>Agaricomycetidae</taxon>
        <taxon>Agaricales</taxon>
        <taxon>Agaricineae</taxon>
        <taxon>Psathyrellaceae</taxon>
        <taxon>Coprinellus</taxon>
    </lineage>
</organism>
<proteinExistence type="predicted"/>
<dbReference type="OrthoDB" id="3068749at2759"/>